<dbReference type="GO" id="GO:0005737">
    <property type="term" value="C:cytoplasm"/>
    <property type="evidence" value="ECO:0007669"/>
    <property type="project" value="TreeGrafter"/>
</dbReference>
<feature type="domain" description="N-acetyltransferase" evidence="4">
    <location>
        <begin position="41"/>
        <end position="212"/>
    </location>
</feature>
<evidence type="ECO:0000259" key="4">
    <source>
        <dbReference type="PROSITE" id="PS51186"/>
    </source>
</evidence>
<dbReference type="Pfam" id="PF13302">
    <property type="entry name" value="Acetyltransf_3"/>
    <property type="match status" value="1"/>
</dbReference>
<evidence type="ECO:0000313" key="6">
    <source>
        <dbReference type="Proteomes" id="UP000466445"/>
    </source>
</evidence>
<dbReference type="EMBL" id="AP022595">
    <property type="protein sequence ID" value="BBY57598.1"/>
    <property type="molecule type" value="Genomic_DNA"/>
</dbReference>
<dbReference type="Gene3D" id="3.40.630.30">
    <property type="match status" value="1"/>
</dbReference>
<evidence type="ECO:0000313" key="5">
    <source>
        <dbReference type="EMBL" id="BBY57598.1"/>
    </source>
</evidence>
<evidence type="ECO:0000256" key="2">
    <source>
        <dbReference type="ARBA" id="ARBA00023315"/>
    </source>
</evidence>
<dbReference type="InterPro" id="IPR016181">
    <property type="entry name" value="Acyl_CoA_acyltransferase"/>
</dbReference>
<dbReference type="InterPro" id="IPR051531">
    <property type="entry name" value="N-acetyltransferase"/>
</dbReference>
<keyword evidence="1 5" id="KW-0808">Transferase</keyword>
<proteinExistence type="inferred from homology"/>
<evidence type="ECO:0000256" key="1">
    <source>
        <dbReference type="ARBA" id="ARBA00022679"/>
    </source>
</evidence>
<comment type="similarity">
    <text evidence="3">Belongs to the acetyltransferase family. RimJ subfamily.</text>
</comment>
<sequence length="231" mass="25544">MSPSWLNAAEPRIIVNLWRNSSLHPGWPMRVGPLRVGAGVIRLRPVRMRDAAMWSRIRMADRRYLEPWEPTAEVDWAVRHAVSSWPPVCSGLRAEARKGRMLPYVIELDGQFCGQLTIGNVTHGALRSAWIGYWVSSAVTGAGVATGALALGLDHCFGPVTLHRVEATVRPENAASRAVLGKVGFREEGLLERYLDVDGAWRDHLLVAMTVEEIEGSVTGRLVHRGLAQWA</sequence>
<dbReference type="PROSITE" id="PS51186">
    <property type="entry name" value="GNAT"/>
    <property type="match status" value="1"/>
</dbReference>
<dbReference type="SUPFAM" id="SSF55729">
    <property type="entry name" value="Acyl-CoA N-acyltransferases (Nat)"/>
    <property type="match status" value="1"/>
</dbReference>
<protein>
    <submittedName>
        <fullName evidence="5">Putative ribosomal-protein-alanine acetyltransferase RimJ</fullName>
    </submittedName>
</protein>
<dbReference type="Proteomes" id="UP000466445">
    <property type="component" value="Chromosome"/>
</dbReference>
<keyword evidence="6" id="KW-1185">Reference proteome</keyword>
<name>A0A7I7SLF5_9MYCO</name>
<organism evidence="5 6">
    <name type="scientific">Mycolicibacterium sarraceniae</name>
    <dbReference type="NCBI Taxonomy" id="1534348"/>
    <lineage>
        <taxon>Bacteria</taxon>
        <taxon>Bacillati</taxon>
        <taxon>Actinomycetota</taxon>
        <taxon>Actinomycetes</taxon>
        <taxon>Mycobacteriales</taxon>
        <taxon>Mycobacteriaceae</taxon>
        <taxon>Mycolicibacterium</taxon>
    </lineage>
</organism>
<dbReference type="KEGG" id="msar:MSAR_07340"/>
<dbReference type="PANTHER" id="PTHR43792">
    <property type="entry name" value="GNAT FAMILY, PUTATIVE (AFU_ORTHOLOGUE AFUA_3G00765)-RELATED-RELATED"/>
    <property type="match status" value="1"/>
</dbReference>
<keyword evidence="2" id="KW-0012">Acyltransferase</keyword>
<evidence type="ECO:0000256" key="3">
    <source>
        <dbReference type="ARBA" id="ARBA00038502"/>
    </source>
</evidence>
<reference evidence="5 6" key="1">
    <citation type="journal article" date="2019" name="Emerg. Microbes Infect.">
        <title>Comprehensive subspecies identification of 175 nontuberculous mycobacteria species based on 7547 genomic profiles.</title>
        <authorList>
            <person name="Matsumoto Y."/>
            <person name="Kinjo T."/>
            <person name="Motooka D."/>
            <person name="Nabeya D."/>
            <person name="Jung N."/>
            <person name="Uechi K."/>
            <person name="Horii T."/>
            <person name="Iida T."/>
            <person name="Fujita J."/>
            <person name="Nakamura S."/>
        </authorList>
    </citation>
    <scope>NUCLEOTIDE SEQUENCE [LARGE SCALE GENOMIC DNA]</scope>
    <source>
        <strain evidence="5 6">JCM 30395</strain>
    </source>
</reference>
<accession>A0A7I7SLF5</accession>
<dbReference type="AlphaFoldDB" id="A0A7I7SLF5"/>
<dbReference type="InterPro" id="IPR000182">
    <property type="entry name" value="GNAT_dom"/>
</dbReference>
<dbReference type="PANTHER" id="PTHR43792:SF8">
    <property type="entry name" value="[RIBOSOMAL PROTEIN US5]-ALANINE N-ACETYLTRANSFERASE"/>
    <property type="match status" value="1"/>
</dbReference>
<gene>
    <name evidence="5" type="ORF">MSAR_07340</name>
</gene>
<dbReference type="GO" id="GO:0008999">
    <property type="term" value="F:protein-N-terminal-alanine acetyltransferase activity"/>
    <property type="evidence" value="ECO:0007669"/>
    <property type="project" value="TreeGrafter"/>
</dbReference>